<keyword evidence="2" id="KW-0539">Nucleus</keyword>
<dbReference type="GO" id="GO:0000981">
    <property type="term" value="F:DNA-binding transcription factor activity, RNA polymerase II-specific"/>
    <property type="evidence" value="ECO:0007669"/>
    <property type="project" value="InterPro"/>
</dbReference>
<evidence type="ECO:0000256" key="3">
    <source>
        <dbReference type="SAM" id="MobiDB-lite"/>
    </source>
</evidence>
<dbReference type="GO" id="GO:0005634">
    <property type="term" value="C:nucleus"/>
    <property type="evidence" value="ECO:0007669"/>
    <property type="project" value="UniProtKB-SubCell"/>
</dbReference>
<dbReference type="GO" id="GO:0008270">
    <property type="term" value="F:zinc ion binding"/>
    <property type="evidence" value="ECO:0007669"/>
    <property type="project" value="InterPro"/>
</dbReference>
<comment type="subcellular location">
    <subcellularLocation>
        <location evidence="1">Nucleus</location>
    </subcellularLocation>
</comment>
<dbReference type="GeneID" id="23566608"/>
<evidence type="ECO:0000313" key="5">
    <source>
        <dbReference type="EMBL" id="KIS69450.1"/>
    </source>
</evidence>
<dbReference type="KEGG" id="uma:UMAG_10603"/>
<dbReference type="PANTHER" id="PTHR31001:SF89">
    <property type="entry name" value="ZN(2)-C6 FUNGAL-TYPE DOMAIN-CONTAINING PROTEIN"/>
    <property type="match status" value="1"/>
</dbReference>
<organism evidence="5 6">
    <name type="scientific">Mycosarcoma maydis</name>
    <name type="common">Corn smut fungus</name>
    <name type="synonym">Ustilago maydis</name>
    <dbReference type="NCBI Taxonomy" id="5270"/>
    <lineage>
        <taxon>Eukaryota</taxon>
        <taxon>Fungi</taxon>
        <taxon>Dikarya</taxon>
        <taxon>Basidiomycota</taxon>
        <taxon>Ustilaginomycotina</taxon>
        <taxon>Ustilaginomycetes</taxon>
        <taxon>Ustilaginales</taxon>
        <taxon>Ustilaginaceae</taxon>
        <taxon>Mycosarcoma</taxon>
    </lineage>
</organism>
<evidence type="ECO:0000259" key="4">
    <source>
        <dbReference type="PROSITE" id="PS50048"/>
    </source>
</evidence>
<reference evidence="5 6" key="1">
    <citation type="journal article" date="2006" name="Nature">
        <title>Insights from the genome of the biotrophic fungal plant pathogen Ustilago maydis.</title>
        <authorList>
            <person name="Kamper J."/>
            <person name="Kahmann R."/>
            <person name="Bolker M."/>
            <person name="Ma L.J."/>
            <person name="Brefort T."/>
            <person name="Saville B.J."/>
            <person name="Banuett F."/>
            <person name="Kronstad J.W."/>
            <person name="Gold S.E."/>
            <person name="Muller O."/>
            <person name="Perlin M.H."/>
            <person name="Wosten H.A."/>
            <person name="de Vries R."/>
            <person name="Ruiz-Herrera J."/>
            <person name="Reynaga-Pena C.G."/>
            <person name="Snetselaar K."/>
            <person name="McCann M."/>
            <person name="Perez-Martin J."/>
            <person name="Feldbrugge M."/>
            <person name="Basse C.W."/>
            <person name="Steinberg G."/>
            <person name="Ibeas J.I."/>
            <person name="Holloman W."/>
            <person name="Guzman P."/>
            <person name="Farman M."/>
            <person name="Stajich J.E."/>
            <person name="Sentandreu R."/>
            <person name="Gonzalez-Prieto J.M."/>
            <person name="Kennell J.C."/>
            <person name="Molina L."/>
            <person name="Schirawski J."/>
            <person name="Mendoza-Mendoza A."/>
            <person name="Greilinger D."/>
            <person name="Munch K."/>
            <person name="Rossel N."/>
            <person name="Scherer M."/>
            <person name="Vranes M."/>
            <person name="Ladendorf O."/>
            <person name="Vincon V."/>
            <person name="Fuchs U."/>
            <person name="Sandrock B."/>
            <person name="Meng S."/>
            <person name="Ho E.C."/>
            <person name="Cahill M.J."/>
            <person name="Boyce K.J."/>
            <person name="Klose J."/>
            <person name="Klosterman S.J."/>
            <person name="Deelstra H.J."/>
            <person name="Ortiz-Castellanos L."/>
            <person name="Li W."/>
            <person name="Sanchez-Alonso P."/>
            <person name="Schreier P.H."/>
            <person name="Hauser-Hahn I."/>
            <person name="Vaupel M."/>
            <person name="Koopmann E."/>
            <person name="Friedrich G."/>
            <person name="Voss H."/>
            <person name="Schluter T."/>
            <person name="Margolis J."/>
            <person name="Platt D."/>
            <person name="Swimmer C."/>
            <person name="Gnirke A."/>
            <person name="Chen F."/>
            <person name="Vysotskaia V."/>
            <person name="Mannhaupt G."/>
            <person name="Guldener U."/>
            <person name="Munsterkotter M."/>
            <person name="Haase D."/>
            <person name="Oesterheld M."/>
            <person name="Mewes H.W."/>
            <person name="Mauceli E.W."/>
            <person name="DeCaprio D."/>
            <person name="Wade C.M."/>
            <person name="Butler J."/>
            <person name="Young S."/>
            <person name="Jaffe D.B."/>
            <person name="Calvo S."/>
            <person name="Nusbaum C."/>
            <person name="Galagan J."/>
            <person name="Birren B.W."/>
        </authorList>
    </citation>
    <scope>NUCLEOTIDE SEQUENCE [LARGE SCALE GENOMIC DNA]</scope>
    <source>
        <strain evidence="6">DSM 14603 / FGSC 9021 / UM521</strain>
    </source>
</reference>
<feature type="domain" description="Zn(2)-C6 fungal-type" evidence="4">
    <location>
        <begin position="16"/>
        <end position="47"/>
    </location>
</feature>
<name>A0A0D1E4X9_MYCMD</name>
<dbReference type="Proteomes" id="UP000000561">
    <property type="component" value="Chromosome 6"/>
</dbReference>
<dbReference type="OrthoDB" id="6780543at2759"/>
<keyword evidence="6" id="KW-1185">Reference proteome</keyword>
<feature type="compositionally biased region" description="Low complexity" evidence="3">
    <location>
        <begin position="74"/>
        <end position="97"/>
    </location>
</feature>
<dbReference type="VEuPathDB" id="FungiDB:UMAG_10603"/>
<feature type="region of interest" description="Disordered" evidence="3">
    <location>
        <begin position="877"/>
        <end position="896"/>
    </location>
</feature>
<gene>
    <name evidence="5" type="ORF">UMAG_10603</name>
</gene>
<feature type="region of interest" description="Disordered" evidence="3">
    <location>
        <begin position="69"/>
        <end position="110"/>
    </location>
</feature>
<sequence length="950" mass="103878">MADKPRGLEAAAYRYNCQPCKQRKTKCDRVKPCASCQLRGIQDKCYIDGGATSETCTAAGARSQKKARFSYGKSDASSSNVADSASDSSLALPASSPQRNTPSVASPIPLPSTLSQVKTSAIQDHIATLRATIDHLESSILPRSTSRNSSPSRCRSSRYIDAASSSQLVLTTNPRVVWTDVAHLFPPKHDVERILEYFLTEMVYIMIPIQEKQLWRAWLRLTGSSSPAAPAFQDNAHDPAMYQPGISRPMVASLLICLASTSFLIPQKREQELGLTCAMAEQRDRWITCAMALARGVMPTNSATANSQQQPWLHYIDSTLDTSLDMFGFETLACRIFALIGMSEVAYHLNGECLRRAIRINLYDETSAKACELLSVDDAQLTDEEVVQMRRRIGAQMVVIERWTCLYTGRQPMIDEDAETLPCPEAGAWLESEEIAYLFSRIVSKLRRLPTQLASLTTRKPGDWSIQRSRDQEAVQLILDLDRALCAAYDPSVPRATANGRSHTQILAELPEMLERNLHLSMSDTQINKVHRDFANALVLTSSWLSLRCLVTSNLMFLPWVSDVASRHNALNLARRLIELLPSIWMMASSPYVPFSSSWISRHLFLACTVLSVPILGQEPTSSSDAHARADKSRWSQKRNSAHVSAPGSGSVGDAANATGGDFAPSRMQSNQMLAKLSWKHVDSNSALQRLPASSSVDLDWFSGKLVEIASLFSKLAERGDQTAGVNTKLIHALLNGRAELRDRVLLKFGQKQNRVSEMQMAKHAPHERAVGRFESQLDLTSFVAAASIGTSPSSTPTSAATNANANSPVHFNGGGVGGGGGASARGYSNRPMPNNDVLVASRDELVETQRVRSPSLHDLANAVDTYTQTNCSHAPAPTGAHMSGPSSVAHPHRQSQHRHDATTTAIGCDWDKPGFSPCTTTQPDALANIPLLLETHDWLAILDSVDIPL</sequence>
<dbReference type="CDD" id="cd00067">
    <property type="entry name" value="GAL4"/>
    <property type="match status" value="1"/>
</dbReference>
<evidence type="ECO:0000256" key="2">
    <source>
        <dbReference type="ARBA" id="ARBA00023242"/>
    </source>
</evidence>
<proteinExistence type="predicted"/>
<dbReference type="AlphaFoldDB" id="A0A0D1E4X9"/>
<feature type="region of interest" description="Disordered" evidence="3">
    <location>
        <begin position="620"/>
        <end position="665"/>
    </location>
</feature>
<evidence type="ECO:0000313" key="6">
    <source>
        <dbReference type="Proteomes" id="UP000000561"/>
    </source>
</evidence>
<dbReference type="InParanoid" id="A0A0D1E4X9"/>
<dbReference type="InterPro" id="IPR001138">
    <property type="entry name" value="Zn2Cys6_DnaBD"/>
</dbReference>
<dbReference type="Pfam" id="PF00172">
    <property type="entry name" value="Zn_clus"/>
    <property type="match status" value="1"/>
</dbReference>
<dbReference type="PROSITE" id="PS50048">
    <property type="entry name" value="ZN2_CY6_FUNGAL_2"/>
    <property type="match status" value="1"/>
</dbReference>
<accession>A0A0D1E4X9</accession>
<dbReference type="EMBL" id="CM003145">
    <property type="protein sequence ID" value="KIS69450.1"/>
    <property type="molecule type" value="Genomic_DNA"/>
</dbReference>
<dbReference type="InterPro" id="IPR036864">
    <property type="entry name" value="Zn2-C6_fun-type_DNA-bd_sf"/>
</dbReference>
<dbReference type="PANTHER" id="PTHR31001">
    <property type="entry name" value="UNCHARACTERIZED TRANSCRIPTIONAL REGULATORY PROTEIN"/>
    <property type="match status" value="1"/>
</dbReference>
<dbReference type="Gene3D" id="4.10.240.10">
    <property type="entry name" value="Zn(2)-C6 fungal-type DNA-binding domain"/>
    <property type="match status" value="1"/>
</dbReference>
<evidence type="ECO:0000256" key="1">
    <source>
        <dbReference type="ARBA" id="ARBA00004123"/>
    </source>
</evidence>
<dbReference type="CDD" id="cd12148">
    <property type="entry name" value="fungal_TF_MHR"/>
    <property type="match status" value="1"/>
</dbReference>
<dbReference type="InterPro" id="IPR050613">
    <property type="entry name" value="Sec_Metabolite_Reg"/>
</dbReference>
<dbReference type="RefSeq" id="XP_011389202.1">
    <property type="nucleotide sequence ID" value="XM_011390900.1"/>
</dbReference>
<protein>
    <recommendedName>
        <fullName evidence="4">Zn(2)-C6 fungal-type domain-containing protein</fullName>
    </recommendedName>
</protein>
<dbReference type="SUPFAM" id="SSF57701">
    <property type="entry name" value="Zn2/Cys6 DNA-binding domain"/>
    <property type="match status" value="1"/>
</dbReference>